<comment type="caution">
    <text evidence="1">The sequence shown here is derived from an EMBL/GenBank/DDBJ whole genome shotgun (WGS) entry which is preliminary data.</text>
</comment>
<proteinExistence type="predicted"/>
<reference evidence="1" key="1">
    <citation type="journal article" date="2014" name="Front. Microbiol.">
        <title>High frequency of phylogenetically diverse reductive dehalogenase-homologous genes in deep subseafloor sedimentary metagenomes.</title>
        <authorList>
            <person name="Kawai M."/>
            <person name="Futagami T."/>
            <person name="Toyoda A."/>
            <person name="Takaki Y."/>
            <person name="Nishi S."/>
            <person name="Hori S."/>
            <person name="Arai W."/>
            <person name="Tsubouchi T."/>
            <person name="Morono Y."/>
            <person name="Uchiyama I."/>
            <person name="Ito T."/>
            <person name="Fujiyama A."/>
            <person name="Inagaki F."/>
            <person name="Takami H."/>
        </authorList>
    </citation>
    <scope>NUCLEOTIDE SEQUENCE</scope>
    <source>
        <strain evidence="1">Expedition CK06-06</strain>
    </source>
</reference>
<name>X1M6Q8_9ZZZZ</name>
<organism evidence="1">
    <name type="scientific">marine sediment metagenome</name>
    <dbReference type="NCBI Taxonomy" id="412755"/>
    <lineage>
        <taxon>unclassified sequences</taxon>
        <taxon>metagenomes</taxon>
        <taxon>ecological metagenomes</taxon>
    </lineage>
</organism>
<sequence>ILTSIIEVKIEETDNMMKAAATALGKTGLDAKAMKKMEKMMMEDILEQYPELEIALEYFSPETAEMIKKHPQRALVLLARYKPVVEEILGMKSEGKSLYDI</sequence>
<evidence type="ECO:0000313" key="1">
    <source>
        <dbReference type="EMBL" id="GAI27317.1"/>
    </source>
</evidence>
<feature type="non-terminal residue" evidence="1">
    <location>
        <position position="1"/>
    </location>
</feature>
<gene>
    <name evidence="1" type="ORF">S06H3_34105</name>
</gene>
<protein>
    <submittedName>
        <fullName evidence="1">Uncharacterized protein</fullName>
    </submittedName>
</protein>
<accession>X1M6Q8</accession>
<dbReference type="AlphaFoldDB" id="X1M6Q8"/>
<dbReference type="EMBL" id="BARV01020436">
    <property type="protein sequence ID" value="GAI27317.1"/>
    <property type="molecule type" value="Genomic_DNA"/>
</dbReference>